<evidence type="ECO:0000256" key="2">
    <source>
        <dbReference type="ARBA" id="ARBA00010735"/>
    </source>
</evidence>
<dbReference type="AlphaFoldDB" id="A0A1H3L9Q3"/>
<reference evidence="9 10" key="1">
    <citation type="submission" date="2016-10" db="EMBL/GenBank/DDBJ databases">
        <authorList>
            <person name="de Groot N.N."/>
        </authorList>
    </citation>
    <scope>NUCLEOTIDE SEQUENCE [LARGE SCALE GENOMIC DNA]</scope>
    <source>
        <strain evidence="9 10">DSM 14045</strain>
    </source>
</reference>
<evidence type="ECO:0000256" key="7">
    <source>
        <dbReference type="ARBA" id="ARBA00023136"/>
    </source>
</evidence>
<dbReference type="Pfam" id="PF03591">
    <property type="entry name" value="AzlC"/>
    <property type="match status" value="1"/>
</dbReference>
<feature type="transmembrane region" description="Helical" evidence="8">
    <location>
        <begin position="186"/>
        <end position="205"/>
    </location>
</feature>
<evidence type="ECO:0000256" key="3">
    <source>
        <dbReference type="ARBA" id="ARBA00022448"/>
    </source>
</evidence>
<keyword evidence="4" id="KW-1003">Cell membrane</keyword>
<dbReference type="OrthoDB" id="3177005at2"/>
<evidence type="ECO:0000256" key="4">
    <source>
        <dbReference type="ARBA" id="ARBA00022475"/>
    </source>
</evidence>
<evidence type="ECO:0000256" key="1">
    <source>
        <dbReference type="ARBA" id="ARBA00004651"/>
    </source>
</evidence>
<feature type="transmembrane region" description="Helical" evidence="8">
    <location>
        <begin position="211"/>
        <end position="229"/>
    </location>
</feature>
<evidence type="ECO:0000313" key="9">
    <source>
        <dbReference type="EMBL" id="SDY61121.1"/>
    </source>
</evidence>
<dbReference type="GO" id="GO:1903785">
    <property type="term" value="P:L-valine transmembrane transport"/>
    <property type="evidence" value="ECO:0007669"/>
    <property type="project" value="TreeGrafter"/>
</dbReference>
<feature type="transmembrane region" description="Helical" evidence="8">
    <location>
        <begin position="46"/>
        <end position="65"/>
    </location>
</feature>
<name>A0A1H3L9Q3_9FIRM</name>
<protein>
    <submittedName>
        <fullName evidence="9">Predicted branched-chain amino acid permease (Azaleucine resistance)</fullName>
    </submittedName>
</protein>
<gene>
    <name evidence="9" type="ORF">SAMN02910414_01954</name>
</gene>
<evidence type="ECO:0000256" key="5">
    <source>
        <dbReference type="ARBA" id="ARBA00022692"/>
    </source>
</evidence>
<proteinExistence type="inferred from homology"/>
<keyword evidence="5 8" id="KW-0812">Transmembrane</keyword>
<dbReference type="RefSeq" id="WP_074718493.1">
    <property type="nucleotide sequence ID" value="NZ_FNPG01000024.1"/>
</dbReference>
<keyword evidence="3" id="KW-0813">Transport</keyword>
<dbReference type="PANTHER" id="PTHR34979:SF1">
    <property type="entry name" value="INNER MEMBRANE PROTEIN YGAZ"/>
    <property type="match status" value="1"/>
</dbReference>
<dbReference type="Proteomes" id="UP000183918">
    <property type="component" value="Unassembled WGS sequence"/>
</dbReference>
<evidence type="ECO:0000256" key="8">
    <source>
        <dbReference type="SAM" id="Phobius"/>
    </source>
</evidence>
<evidence type="ECO:0000313" key="10">
    <source>
        <dbReference type="Proteomes" id="UP000183918"/>
    </source>
</evidence>
<feature type="transmembrane region" description="Helical" evidence="8">
    <location>
        <begin position="129"/>
        <end position="153"/>
    </location>
</feature>
<feature type="transmembrane region" description="Helical" evidence="8">
    <location>
        <begin position="71"/>
        <end position="92"/>
    </location>
</feature>
<keyword evidence="10" id="KW-1185">Reference proteome</keyword>
<dbReference type="InterPro" id="IPR011606">
    <property type="entry name" value="Brnchd-chn_aa_trnsp_permease"/>
</dbReference>
<keyword evidence="7 8" id="KW-0472">Membrane</keyword>
<dbReference type="GO" id="GO:0005886">
    <property type="term" value="C:plasma membrane"/>
    <property type="evidence" value="ECO:0007669"/>
    <property type="project" value="UniProtKB-SubCell"/>
</dbReference>
<organism evidence="9 10">
    <name type="scientific">Lachnobacterium bovis DSM 14045</name>
    <dbReference type="NCBI Taxonomy" id="1122142"/>
    <lineage>
        <taxon>Bacteria</taxon>
        <taxon>Bacillati</taxon>
        <taxon>Bacillota</taxon>
        <taxon>Clostridia</taxon>
        <taxon>Lachnospirales</taxon>
        <taxon>Lachnospiraceae</taxon>
        <taxon>Lachnobacterium</taxon>
    </lineage>
</organism>
<dbReference type="PANTHER" id="PTHR34979">
    <property type="entry name" value="INNER MEMBRANE PROTEIN YGAZ"/>
    <property type="match status" value="1"/>
</dbReference>
<feature type="transmembrane region" description="Helical" evidence="8">
    <location>
        <begin position="16"/>
        <end position="34"/>
    </location>
</feature>
<comment type="similarity">
    <text evidence="2">Belongs to the AzlC family.</text>
</comment>
<keyword evidence="6 8" id="KW-1133">Transmembrane helix</keyword>
<comment type="subcellular location">
    <subcellularLocation>
        <location evidence="1">Cell membrane</location>
        <topology evidence="1">Multi-pass membrane protein</topology>
    </subcellularLocation>
</comment>
<evidence type="ECO:0000256" key="6">
    <source>
        <dbReference type="ARBA" id="ARBA00022989"/>
    </source>
</evidence>
<dbReference type="EMBL" id="FNPG01000024">
    <property type="protein sequence ID" value="SDY61121.1"/>
    <property type="molecule type" value="Genomic_DNA"/>
</dbReference>
<accession>A0A1H3L9Q3</accession>
<feature type="transmembrane region" description="Helical" evidence="8">
    <location>
        <begin position="159"/>
        <end position="179"/>
    </location>
</feature>
<dbReference type="STRING" id="1122142.SAMN02910414_01954"/>
<sequence>MKKENVYWLKKGLKDAVPIGLGYFAVAFSVGVMAKTAQMSSMEAALMSAGMVASAGEVAALQLIMTKAGAIEMIMTTLIVNLRYFLMGASLSQKVSEKTKIRHRFFMSYCITDEIFGISSAIEGELNPFYTYGAALTAVPCWTLGTVLGNVFVNLVPVLVEKSLTVAIYGMFIAIIIPASKKSKEIGLCVAFAMIVSFLTEYLPLVNKISQGTKVIIITIVIAAIAAIVKPIENEEDLDQEAKLKQEKLVQ</sequence>